<dbReference type="InterPro" id="IPR003737">
    <property type="entry name" value="GlcNAc_PI_deacetylase-related"/>
</dbReference>
<dbReference type="Proteomes" id="UP000319829">
    <property type="component" value="Unassembled WGS sequence"/>
</dbReference>
<organism evidence="1 2">
    <name type="scientific">Eiseniibacteriota bacterium</name>
    <dbReference type="NCBI Taxonomy" id="2212470"/>
    <lineage>
        <taxon>Bacteria</taxon>
        <taxon>Candidatus Eiseniibacteriota</taxon>
    </lineage>
</organism>
<comment type="caution">
    <text evidence="1">The sequence shown here is derived from an EMBL/GenBank/DDBJ whole genome shotgun (WGS) entry which is preliminary data.</text>
</comment>
<dbReference type="GO" id="GO:0016811">
    <property type="term" value="F:hydrolase activity, acting on carbon-nitrogen (but not peptide) bonds, in linear amides"/>
    <property type="evidence" value="ECO:0007669"/>
    <property type="project" value="TreeGrafter"/>
</dbReference>
<accession>A0A538SWI3</accession>
<dbReference type="InterPro" id="IPR024078">
    <property type="entry name" value="LmbE-like_dom_sf"/>
</dbReference>
<proteinExistence type="predicted"/>
<dbReference type="Pfam" id="PF02585">
    <property type="entry name" value="PIG-L"/>
    <property type="match status" value="1"/>
</dbReference>
<protein>
    <submittedName>
        <fullName evidence="1">PIG-L family deacetylase</fullName>
    </submittedName>
</protein>
<sequence length="294" mass="32260">MTREPAGKTNPLRLMGILAHPDDESLGCGGVFARYAAEGVETYLVTATRGERGRYHGMPPGDAGHPGAEALSRIRAAELKAAAAILGIREVSPLDYPDGDLDRADPRQAIDRIAAHLRRIRPQVVLTFAPEGGYGHPDHIAISQFASAAVVSAANPAHAGEAAALPPHAVSKLYQMAWPEAKVAAYREAFKRLISTVDGVERETHPWPEWSITTVIETRKYWPVVWRAVSCHESQVGAYERLRNLAPEHHEAIWGWQHLYRAMSTVNGGRVRETDIFEGLRGTYRVAEGQAARD</sequence>
<dbReference type="PANTHER" id="PTHR12993">
    <property type="entry name" value="N-ACETYLGLUCOSAMINYL-PHOSPHATIDYLINOSITOL DE-N-ACETYLASE-RELATED"/>
    <property type="match status" value="1"/>
</dbReference>
<evidence type="ECO:0000313" key="1">
    <source>
        <dbReference type="EMBL" id="TMQ55701.1"/>
    </source>
</evidence>
<reference evidence="1 2" key="1">
    <citation type="journal article" date="2019" name="Nat. Microbiol.">
        <title>Mediterranean grassland soil C-N compound turnover is dependent on rainfall and depth, and is mediated by genomically divergent microorganisms.</title>
        <authorList>
            <person name="Diamond S."/>
            <person name="Andeer P.F."/>
            <person name="Li Z."/>
            <person name="Crits-Christoph A."/>
            <person name="Burstein D."/>
            <person name="Anantharaman K."/>
            <person name="Lane K.R."/>
            <person name="Thomas B.C."/>
            <person name="Pan C."/>
            <person name="Northen T.R."/>
            <person name="Banfield J.F."/>
        </authorList>
    </citation>
    <scope>NUCLEOTIDE SEQUENCE [LARGE SCALE GENOMIC DNA]</scope>
    <source>
        <strain evidence="1">WS_4</strain>
    </source>
</reference>
<dbReference type="PANTHER" id="PTHR12993:SF11">
    <property type="entry name" value="N-ACETYLGLUCOSAMINYL-PHOSPHATIDYLINOSITOL DE-N-ACETYLASE"/>
    <property type="match status" value="1"/>
</dbReference>
<dbReference type="EMBL" id="VBOU01000016">
    <property type="protein sequence ID" value="TMQ55701.1"/>
    <property type="molecule type" value="Genomic_DNA"/>
</dbReference>
<dbReference type="SUPFAM" id="SSF102588">
    <property type="entry name" value="LmbE-like"/>
    <property type="match status" value="1"/>
</dbReference>
<evidence type="ECO:0000313" key="2">
    <source>
        <dbReference type="Proteomes" id="UP000319829"/>
    </source>
</evidence>
<name>A0A538SWI3_UNCEI</name>
<dbReference type="AlphaFoldDB" id="A0A538SWI3"/>
<dbReference type="Gene3D" id="3.40.50.10320">
    <property type="entry name" value="LmbE-like"/>
    <property type="match status" value="1"/>
</dbReference>
<gene>
    <name evidence="1" type="ORF">E6K74_02615</name>
</gene>